<evidence type="ECO:0000256" key="2">
    <source>
        <dbReference type="ARBA" id="ARBA00022692"/>
    </source>
</evidence>
<dbReference type="PANTHER" id="PTHR30266:SF2">
    <property type="entry name" value="LARGE-CONDUCTANCE MECHANOSENSITIVE CHANNEL"/>
    <property type="match status" value="1"/>
</dbReference>
<evidence type="ECO:0000256" key="4">
    <source>
        <dbReference type="ARBA" id="ARBA00023136"/>
    </source>
</evidence>
<evidence type="ECO:0000256" key="3">
    <source>
        <dbReference type="ARBA" id="ARBA00022989"/>
    </source>
</evidence>
<dbReference type="EMBL" id="MHJA01000012">
    <property type="protein sequence ID" value="OGY61137.1"/>
    <property type="molecule type" value="Genomic_DNA"/>
</dbReference>
<feature type="transmembrane region" description="Helical" evidence="5">
    <location>
        <begin position="58"/>
        <end position="79"/>
    </location>
</feature>
<name>A0A1G1ZBY2_9BACT</name>
<evidence type="ECO:0000313" key="6">
    <source>
        <dbReference type="EMBL" id="OGY61137.1"/>
    </source>
</evidence>
<dbReference type="PANTHER" id="PTHR30266">
    <property type="entry name" value="MECHANOSENSITIVE CHANNEL MSCL"/>
    <property type="match status" value="1"/>
</dbReference>
<keyword evidence="3 5" id="KW-1133">Transmembrane helix</keyword>
<dbReference type="Gene3D" id="1.10.1200.120">
    <property type="entry name" value="Large-conductance mechanosensitive channel, MscL, domain 1"/>
    <property type="match status" value="1"/>
</dbReference>
<evidence type="ECO:0008006" key="8">
    <source>
        <dbReference type="Google" id="ProtNLM"/>
    </source>
</evidence>
<dbReference type="InterPro" id="IPR037673">
    <property type="entry name" value="MSC/AndL"/>
</dbReference>
<keyword evidence="4 5" id="KW-0472">Membrane</keyword>
<proteinExistence type="predicted"/>
<dbReference type="GO" id="GO:0008381">
    <property type="term" value="F:mechanosensitive monoatomic ion channel activity"/>
    <property type="evidence" value="ECO:0007669"/>
    <property type="project" value="TreeGrafter"/>
</dbReference>
<dbReference type="GO" id="GO:0016020">
    <property type="term" value="C:membrane"/>
    <property type="evidence" value="ECO:0007669"/>
    <property type="project" value="UniProtKB-SubCell"/>
</dbReference>
<dbReference type="SUPFAM" id="SSF81330">
    <property type="entry name" value="Gated mechanosensitive channel"/>
    <property type="match status" value="1"/>
</dbReference>
<dbReference type="InterPro" id="IPR036019">
    <property type="entry name" value="MscL_channel"/>
</dbReference>
<dbReference type="Pfam" id="PF01741">
    <property type="entry name" value="MscL"/>
    <property type="match status" value="1"/>
</dbReference>
<evidence type="ECO:0000256" key="5">
    <source>
        <dbReference type="SAM" id="Phobius"/>
    </source>
</evidence>
<protein>
    <recommendedName>
        <fullName evidence="8">Mechanosensitive ion channel protein MscL</fullName>
    </recommendedName>
</protein>
<comment type="subcellular location">
    <subcellularLocation>
        <location evidence="1">Membrane</location>
        <topology evidence="1">Multi-pass membrane protein</topology>
    </subcellularLocation>
</comment>
<keyword evidence="2 5" id="KW-0812">Transmembrane</keyword>
<reference evidence="6 7" key="1">
    <citation type="journal article" date="2016" name="Nat. Commun.">
        <title>Thousands of microbial genomes shed light on interconnected biogeochemical processes in an aquifer system.</title>
        <authorList>
            <person name="Anantharaman K."/>
            <person name="Brown C.T."/>
            <person name="Hug L.A."/>
            <person name="Sharon I."/>
            <person name="Castelle C.J."/>
            <person name="Probst A.J."/>
            <person name="Thomas B.C."/>
            <person name="Singh A."/>
            <person name="Wilkins M.J."/>
            <person name="Karaoz U."/>
            <person name="Brodie E.L."/>
            <person name="Williams K.H."/>
            <person name="Hubbard S.S."/>
            <person name="Banfield J.F."/>
        </authorList>
    </citation>
    <scope>NUCLEOTIDE SEQUENCE [LARGE SCALE GENOMIC DNA]</scope>
</reference>
<comment type="caution">
    <text evidence="6">The sequence shown here is derived from an EMBL/GenBank/DDBJ whole genome shotgun (WGS) entry which is preliminary data.</text>
</comment>
<evidence type="ECO:0000313" key="7">
    <source>
        <dbReference type="Proteomes" id="UP000176544"/>
    </source>
</evidence>
<feature type="transmembrane region" description="Helical" evidence="5">
    <location>
        <begin position="9"/>
        <end position="30"/>
    </location>
</feature>
<organism evidence="6 7">
    <name type="scientific">Candidatus Colwellbacteria bacterium RIFCSPLOWO2_02_FULL_45_11</name>
    <dbReference type="NCBI Taxonomy" id="1797692"/>
    <lineage>
        <taxon>Bacteria</taxon>
        <taxon>Candidatus Colwelliibacteriota</taxon>
    </lineage>
</organism>
<evidence type="ECO:0000256" key="1">
    <source>
        <dbReference type="ARBA" id="ARBA00004141"/>
    </source>
</evidence>
<dbReference type="AlphaFoldDB" id="A0A1G1ZBY2"/>
<dbReference type="STRING" id="1797692.A3I33_01470"/>
<dbReference type="Proteomes" id="UP000176544">
    <property type="component" value="Unassembled WGS sequence"/>
</dbReference>
<accession>A0A1G1ZBY2</accession>
<sequence length="93" mass="9724">MDFIREQGVVGLAIGFILGGAVSSVVKSFVEDIIEPLIGMLIGSGDGLKALAFGPITYGQFLTAVIDFLIIAAVVYFGFKKLGASKLDKAANK</sequence>
<gene>
    <name evidence="6" type="ORF">A3I33_01470</name>
</gene>